<reference evidence="8" key="1">
    <citation type="journal article" date="2015" name="Genome Announc.">
        <title>Draft Genome Sequence of the Pathogenic Filamentous Fungus Aspergillus udagawae Strain IFM 46973T.</title>
        <authorList>
            <person name="Kusuya Y."/>
            <person name="Takahashi-Nakaguchi A."/>
            <person name="Takahashi H."/>
            <person name="Yaguchi T."/>
        </authorList>
    </citation>
    <scope>NUCLEOTIDE SEQUENCE</scope>
    <source>
        <strain evidence="8">IFM 46973</strain>
    </source>
</reference>
<sequence length="242" mass="27628">MPQKKAKAADMSVVAANDETSLILNYLRKQNRPYSAIDVSTNLHNKVSKTHAAKVLRELHRKKEVEARISGKHTVYHALQDASDDLSMETMATMDEKIKQLEEQLTTLKTNEKKARADLATLSTKPLLSELRHDVGRLEQETQAVSSRLKKIQKRDSIQVSPEERAKVGKEWRRWNKVTGIRKTICRDLWSRCLEVVPDNVSREELWVSTPTLDAALRRRSAAFSVDFVHQESLGLEGSFLR</sequence>
<evidence type="ECO:0000256" key="5">
    <source>
        <dbReference type="ARBA" id="ARBA00023254"/>
    </source>
</evidence>
<comment type="subcellular location">
    <subcellularLocation>
        <location evidence="1">Nucleus</location>
    </subcellularLocation>
</comment>
<keyword evidence="5" id="KW-0469">Meiosis</keyword>
<dbReference type="GO" id="GO:0007129">
    <property type="term" value="P:homologous chromosome pairing at meiosis"/>
    <property type="evidence" value="ECO:0007669"/>
    <property type="project" value="TreeGrafter"/>
</dbReference>
<dbReference type="Pfam" id="PF07106">
    <property type="entry name" value="WHD_TBPIP"/>
    <property type="match status" value="1"/>
</dbReference>
<evidence type="ECO:0000256" key="1">
    <source>
        <dbReference type="ARBA" id="ARBA00004123"/>
    </source>
</evidence>
<feature type="coiled-coil region" evidence="6">
    <location>
        <begin position="91"/>
        <end position="155"/>
    </location>
</feature>
<dbReference type="InterPro" id="IPR010776">
    <property type="entry name" value="Hop2_WH_dom"/>
</dbReference>
<proteinExistence type="inferred from homology"/>
<keyword evidence="4" id="KW-0539">Nucleus</keyword>
<dbReference type="Proteomes" id="UP000036893">
    <property type="component" value="Unassembled WGS sequence"/>
</dbReference>
<dbReference type="AlphaFoldDB" id="A0A8E0UYH3"/>
<evidence type="ECO:0000313" key="8">
    <source>
        <dbReference type="EMBL" id="GIC86500.1"/>
    </source>
</evidence>
<dbReference type="GO" id="GO:0010774">
    <property type="term" value="P:meiotic strand invasion involved in reciprocal meiotic recombination"/>
    <property type="evidence" value="ECO:0007669"/>
    <property type="project" value="TreeGrafter"/>
</dbReference>
<dbReference type="GO" id="GO:0120231">
    <property type="term" value="C:DNA recombinase auxiliary factor complex"/>
    <property type="evidence" value="ECO:0007669"/>
    <property type="project" value="TreeGrafter"/>
</dbReference>
<feature type="domain" description="Homologous-pairing protein 2 winged helix" evidence="7">
    <location>
        <begin position="19"/>
        <end position="77"/>
    </location>
</feature>
<dbReference type="GO" id="GO:0003690">
    <property type="term" value="F:double-stranded DNA binding"/>
    <property type="evidence" value="ECO:0007669"/>
    <property type="project" value="TreeGrafter"/>
</dbReference>
<dbReference type="PANTHER" id="PTHR15938">
    <property type="entry name" value="TBP-1 INTERACTING PROTEIN"/>
    <property type="match status" value="1"/>
</dbReference>
<name>A0A8E0UYH3_9EURO</name>
<organism evidence="8 9">
    <name type="scientific">Aspergillus udagawae</name>
    <dbReference type="NCBI Taxonomy" id="91492"/>
    <lineage>
        <taxon>Eukaryota</taxon>
        <taxon>Fungi</taxon>
        <taxon>Dikarya</taxon>
        <taxon>Ascomycota</taxon>
        <taxon>Pezizomycotina</taxon>
        <taxon>Eurotiomycetes</taxon>
        <taxon>Eurotiomycetidae</taxon>
        <taxon>Eurotiales</taxon>
        <taxon>Aspergillaceae</taxon>
        <taxon>Aspergillus</taxon>
        <taxon>Aspergillus subgen. Fumigati</taxon>
    </lineage>
</organism>
<evidence type="ECO:0000259" key="7">
    <source>
        <dbReference type="Pfam" id="PF07106"/>
    </source>
</evidence>
<dbReference type="GO" id="GO:0120230">
    <property type="term" value="F:recombinase activator activity"/>
    <property type="evidence" value="ECO:0007669"/>
    <property type="project" value="TreeGrafter"/>
</dbReference>
<evidence type="ECO:0000256" key="3">
    <source>
        <dbReference type="ARBA" id="ARBA00023172"/>
    </source>
</evidence>
<comment type="similarity">
    <text evidence="2">Belongs to the HOP2 family.</text>
</comment>
<comment type="caution">
    <text evidence="8">The sequence shown here is derived from an EMBL/GenBank/DDBJ whole genome shotgun (WGS) entry which is preliminary data.</text>
</comment>
<dbReference type="GO" id="GO:0000794">
    <property type="term" value="C:condensed nuclear chromosome"/>
    <property type="evidence" value="ECO:0007669"/>
    <property type="project" value="TreeGrafter"/>
</dbReference>
<evidence type="ECO:0000256" key="2">
    <source>
        <dbReference type="ARBA" id="ARBA00007922"/>
    </source>
</evidence>
<reference evidence="8" key="2">
    <citation type="submission" date="2021-01" db="EMBL/GenBank/DDBJ databases">
        <title>Pan-genome distribution and transcriptional activeness of fungal secondary metabolism genes in Aspergillus section Fumigati.</title>
        <authorList>
            <person name="Takahashi H."/>
            <person name="Umemura M."/>
            <person name="Ninomiya A."/>
            <person name="Kusuya Y."/>
            <person name="Urayama S."/>
            <person name="Shimizu M."/>
            <person name="Watanabe A."/>
            <person name="Kamei K."/>
            <person name="Yaguchi T."/>
            <person name="Hagiwara D."/>
        </authorList>
    </citation>
    <scope>NUCLEOTIDE SEQUENCE</scope>
    <source>
        <strain evidence="8">IFM 46973</strain>
    </source>
</reference>
<dbReference type="Gene3D" id="1.10.10.10">
    <property type="entry name" value="Winged helix-like DNA-binding domain superfamily/Winged helix DNA-binding domain"/>
    <property type="match status" value="1"/>
</dbReference>
<dbReference type="RefSeq" id="XP_043143766.1">
    <property type="nucleotide sequence ID" value="XM_043287831.1"/>
</dbReference>
<gene>
    <name evidence="8" type="ORF">Aud_002874</name>
</gene>
<dbReference type="EMBL" id="BBXM02000002">
    <property type="protein sequence ID" value="GIC86500.1"/>
    <property type="molecule type" value="Genomic_DNA"/>
</dbReference>
<protein>
    <recommendedName>
        <fullName evidence="7">Homologous-pairing protein 2 winged helix domain-containing protein</fullName>
    </recommendedName>
</protein>
<dbReference type="GO" id="GO:0000709">
    <property type="term" value="P:meiotic joint molecule formation"/>
    <property type="evidence" value="ECO:0007669"/>
    <property type="project" value="TreeGrafter"/>
</dbReference>
<evidence type="ECO:0000256" key="4">
    <source>
        <dbReference type="ARBA" id="ARBA00023242"/>
    </source>
</evidence>
<dbReference type="PANTHER" id="PTHR15938:SF0">
    <property type="entry name" value="HOMOLOGOUS-PAIRING PROTEIN 2 HOMOLOG"/>
    <property type="match status" value="1"/>
</dbReference>
<evidence type="ECO:0000313" key="9">
    <source>
        <dbReference type="Proteomes" id="UP000036893"/>
    </source>
</evidence>
<keyword evidence="6" id="KW-0175">Coiled coil</keyword>
<dbReference type="InterPro" id="IPR036388">
    <property type="entry name" value="WH-like_DNA-bd_sf"/>
</dbReference>
<keyword evidence="3" id="KW-0233">DNA recombination</keyword>
<evidence type="ECO:0000256" key="6">
    <source>
        <dbReference type="SAM" id="Coils"/>
    </source>
</evidence>
<dbReference type="InterPro" id="IPR036390">
    <property type="entry name" value="WH_DNA-bd_sf"/>
</dbReference>
<dbReference type="SUPFAM" id="SSF46785">
    <property type="entry name" value="Winged helix' DNA-binding domain"/>
    <property type="match status" value="1"/>
</dbReference>
<dbReference type="GeneID" id="66990350"/>
<accession>A0A8E0UYH3</accession>